<gene>
    <name evidence="1" type="ORF">FBU59_007275</name>
</gene>
<dbReference type="Proteomes" id="UP001150603">
    <property type="component" value="Unassembled WGS sequence"/>
</dbReference>
<proteinExistence type="predicted"/>
<evidence type="ECO:0000313" key="2">
    <source>
        <dbReference type="Proteomes" id="UP001150603"/>
    </source>
</evidence>
<keyword evidence="2" id="KW-1185">Reference proteome</keyword>
<reference evidence="1" key="1">
    <citation type="submission" date="2022-07" db="EMBL/GenBank/DDBJ databases">
        <title>Phylogenomic reconstructions and comparative analyses of Kickxellomycotina fungi.</title>
        <authorList>
            <person name="Reynolds N.K."/>
            <person name="Stajich J.E."/>
            <person name="Barry K."/>
            <person name="Grigoriev I.V."/>
            <person name="Crous P."/>
            <person name="Smith M.E."/>
        </authorList>
    </citation>
    <scope>NUCLEOTIDE SEQUENCE</scope>
    <source>
        <strain evidence="1">NRRL 5244</strain>
    </source>
</reference>
<comment type="caution">
    <text evidence="1">The sequence shown here is derived from an EMBL/GenBank/DDBJ whole genome shotgun (WGS) entry which is preliminary data.</text>
</comment>
<feature type="non-terminal residue" evidence="1">
    <location>
        <position position="84"/>
    </location>
</feature>
<accession>A0ACC1IXH9</accession>
<protein>
    <submittedName>
        <fullName evidence="1">Uncharacterized protein</fullName>
    </submittedName>
</protein>
<sequence length="84" mass="9427">MITPKFSVQQDDTTVTVVINAPHVRAVTIEFDVNGDQLTFHAAPYYLRLTFPGRVIEDENSKARLDYTTNDITVTLTKETPGEV</sequence>
<name>A0ACC1IXH9_9FUNG</name>
<evidence type="ECO:0000313" key="1">
    <source>
        <dbReference type="EMBL" id="KAJ1926881.1"/>
    </source>
</evidence>
<organism evidence="1 2">
    <name type="scientific">Linderina macrospora</name>
    <dbReference type="NCBI Taxonomy" id="4868"/>
    <lineage>
        <taxon>Eukaryota</taxon>
        <taxon>Fungi</taxon>
        <taxon>Fungi incertae sedis</taxon>
        <taxon>Zoopagomycota</taxon>
        <taxon>Kickxellomycotina</taxon>
        <taxon>Kickxellomycetes</taxon>
        <taxon>Kickxellales</taxon>
        <taxon>Kickxellaceae</taxon>
        <taxon>Linderina</taxon>
    </lineage>
</organism>
<dbReference type="EMBL" id="JANBPW010006878">
    <property type="protein sequence ID" value="KAJ1926881.1"/>
    <property type="molecule type" value="Genomic_DNA"/>
</dbReference>